<keyword evidence="2" id="KW-0540">Nuclease</keyword>
<organism evidence="2 3">
    <name type="scientific">Iningainema tapete BLCC-T55</name>
    <dbReference type="NCBI Taxonomy" id="2748662"/>
    <lineage>
        <taxon>Bacteria</taxon>
        <taxon>Bacillati</taxon>
        <taxon>Cyanobacteriota</taxon>
        <taxon>Cyanophyceae</taxon>
        <taxon>Nostocales</taxon>
        <taxon>Scytonemataceae</taxon>
        <taxon>Iningainema tapete</taxon>
    </lineage>
</organism>
<dbReference type="PANTHER" id="PTHR47152:SF1">
    <property type="entry name" value="SLL1186 PROTEIN"/>
    <property type="match status" value="1"/>
</dbReference>
<dbReference type="RefSeq" id="WP_190836009.1">
    <property type="nucleotide sequence ID" value="NZ_CAWPPI010000101.1"/>
</dbReference>
<keyword evidence="2" id="KW-0378">Hydrolase</keyword>
<accession>A0A8J6XPK3</accession>
<dbReference type="AlphaFoldDB" id="A0A8J6XPK3"/>
<gene>
    <name evidence="2" type="ORF">ICL16_34020</name>
</gene>
<feature type="domain" description="Putative restriction endonuclease" evidence="1">
    <location>
        <begin position="18"/>
        <end position="170"/>
    </location>
</feature>
<evidence type="ECO:0000313" key="3">
    <source>
        <dbReference type="Proteomes" id="UP000629098"/>
    </source>
</evidence>
<reference evidence="2" key="1">
    <citation type="submission" date="2020-09" db="EMBL/GenBank/DDBJ databases">
        <title>Iningainema tapete sp. nov. (Scytonemataceae, Cyanobacteria) from greenhouses in central Florida (USA) produces two types of nodularin with biosynthetic potential for microcystin-LR and anabaenopeptins.</title>
        <authorList>
            <person name="Berthold D.E."/>
            <person name="Lefler F.W."/>
            <person name="Huang I.-S."/>
            <person name="Abdulla H."/>
            <person name="Zimba P.V."/>
            <person name="Laughinghouse H.D. IV."/>
        </authorList>
    </citation>
    <scope>NUCLEOTIDE SEQUENCE</scope>
    <source>
        <strain evidence="2">BLCCT55</strain>
    </source>
</reference>
<dbReference type="EMBL" id="JACXAE010000101">
    <property type="protein sequence ID" value="MBD2776936.1"/>
    <property type="molecule type" value="Genomic_DNA"/>
</dbReference>
<proteinExistence type="predicted"/>
<dbReference type="Pfam" id="PF05685">
    <property type="entry name" value="Uma2"/>
    <property type="match status" value="1"/>
</dbReference>
<name>A0A8J6XPK3_9CYAN</name>
<dbReference type="Gene3D" id="3.90.1570.10">
    <property type="entry name" value="tt1808, chain A"/>
    <property type="match status" value="1"/>
</dbReference>
<dbReference type="InterPro" id="IPR012296">
    <property type="entry name" value="Nuclease_put_TT1808"/>
</dbReference>
<sequence>MSLTIPQEGKILLKNVSWQEFEDILVEMGNNRPTRIAYDRGNLEIVMPLPEHEYFKDIISDLIKDLAEELDLDYECLGSTTWKRFDQLAGVEPDNCFYIQSESLIRSKLPNIDLDCAPPPDLALEIDITSKSIDRQPIYARLRVPEIWRYDQGIIQIYHLQAGEYKVASSSLAFPKFPVEEIPDFIQQNMNLGRRALRKAFRAWVKNLFA</sequence>
<evidence type="ECO:0000313" key="2">
    <source>
        <dbReference type="EMBL" id="MBD2776936.1"/>
    </source>
</evidence>
<protein>
    <submittedName>
        <fullName evidence="2">Uma2 family endonuclease</fullName>
    </submittedName>
</protein>
<dbReference type="GO" id="GO:0004519">
    <property type="term" value="F:endonuclease activity"/>
    <property type="evidence" value="ECO:0007669"/>
    <property type="project" value="UniProtKB-KW"/>
</dbReference>
<comment type="caution">
    <text evidence="2">The sequence shown here is derived from an EMBL/GenBank/DDBJ whole genome shotgun (WGS) entry which is preliminary data.</text>
</comment>
<evidence type="ECO:0000259" key="1">
    <source>
        <dbReference type="Pfam" id="PF05685"/>
    </source>
</evidence>
<dbReference type="CDD" id="cd06260">
    <property type="entry name" value="DUF820-like"/>
    <property type="match status" value="1"/>
</dbReference>
<keyword evidence="3" id="KW-1185">Reference proteome</keyword>
<dbReference type="Proteomes" id="UP000629098">
    <property type="component" value="Unassembled WGS sequence"/>
</dbReference>
<dbReference type="InterPro" id="IPR008538">
    <property type="entry name" value="Uma2"/>
</dbReference>
<keyword evidence="2" id="KW-0255">Endonuclease</keyword>
<dbReference type="PANTHER" id="PTHR47152">
    <property type="entry name" value="SLR2084 PROTEIN-RELATED"/>
    <property type="match status" value="1"/>
</dbReference>